<evidence type="ECO:0000313" key="4">
    <source>
        <dbReference type="JaponicusDB" id="SJAG_00974"/>
    </source>
</evidence>
<dbReference type="OrthoDB" id="72441at2759"/>
<protein>
    <submittedName>
        <fullName evidence="3">Spore wall assembly protein</fullName>
    </submittedName>
</protein>
<dbReference type="InterPro" id="IPR051513">
    <property type="entry name" value="Tectonin_beta-prop"/>
</dbReference>
<dbReference type="VEuPathDB" id="FungiDB:SJAG_00974"/>
<gene>
    <name evidence="4" type="primary">mug65</name>
    <name evidence="3" type="ORF">SJAG_00974</name>
</gene>
<dbReference type="GO" id="GO:0016020">
    <property type="term" value="C:membrane"/>
    <property type="evidence" value="ECO:0007669"/>
    <property type="project" value="InterPro"/>
</dbReference>
<sequence>MSVPEKTQEIDVLYENQRGIFFCGIPLFSAQSLLNFDPAPWIDKNMKTSPVSVETAACPDPSWEWAWQRWYVDMSDDVDESGWQYAFSFTISNWHGRPLCCQSFVRRRRWIRKRKKRSIDTRHNAVSDYFTLTSSYPVHTSSLFSPESQQNMTLDLTDATTISGLINALQKCRIDREKMSVLRHFLRACTPQELPHLHKFSEHILSTFVYEQNRFEACDLLEHAARSPTIEQPSHDAADASTSNAASHPETRPVPFTPA</sequence>
<dbReference type="JaponicusDB" id="SJAG_00974">
    <property type="gene designation" value="mug65"/>
</dbReference>
<proteinExistence type="predicted"/>
<evidence type="ECO:0000313" key="5">
    <source>
        <dbReference type="Proteomes" id="UP000001744"/>
    </source>
</evidence>
<dbReference type="SMART" id="SM00694">
    <property type="entry name" value="DysFC"/>
    <property type="match status" value="1"/>
</dbReference>
<dbReference type="eggNOG" id="ENOG502S2MG">
    <property type="taxonomic scope" value="Eukaryota"/>
</dbReference>
<feature type="domain" description="Peroxin/Ferlin" evidence="2">
    <location>
        <begin position="82"/>
        <end position="117"/>
    </location>
</feature>
<dbReference type="InterPro" id="IPR006614">
    <property type="entry name" value="Peroxin/Ferlin"/>
</dbReference>
<dbReference type="Proteomes" id="UP000001744">
    <property type="component" value="Unassembled WGS sequence"/>
</dbReference>
<evidence type="ECO:0000259" key="2">
    <source>
        <dbReference type="SMART" id="SM00694"/>
    </source>
</evidence>
<feature type="region of interest" description="Disordered" evidence="1">
    <location>
        <begin position="229"/>
        <end position="259"/>
    </location>
</feature>
<dbReference type="HOGENOM" id="CLU_028361_0_0_1"/>
<dbReference type="RefSeq" id="XP_002172241.1">
    <property type="nucleotide sequence ID" value="XM_002172205.2"/>
</dbReference>
<organism evidence="3 5">
    <name type="scientific">Schizosaccharomyces japonicus (strain yFS275 / FY16936)</name>
    <name type="common">Fission yeast</name>
    <dbReference type="NCBI Taxonomy" id="402676"/>
    <lineage>
        <taxon>Eukaryota</taxon>
        <taxon>Fungi</taxon>
        <taxon>Dikarya</taxon>
        <taxon>Ascomycota</taxon>
        <taxon>Taphrinomycotina</taxon>
        <taxon>Schizosaccharomycetes</taxon>
        <taxon>Schizosaccharomycetales</taxon>
        <taxon>Schizosaccharomycetaceae</taxon>
        <taxon>Schizosaccharomyces</taxon>
    </lineage>
</organism>
<name>B6JX47_SCHJY</name>
<keyword evidence="5" id="KW-1185">Reference proteome</keyword>
<dbReference type="AlphaFoldDB" id="B6JX47"/>
<dbReference type="GeneID" id="7050845"/>
<dbReference type="PANTHER" id="PTHR23250">
    <property type="entry name" value="DYSFERLIN-RELATED"/>
    <property type="match status" value="1"/>
</dbReference>
<dbReference type="STRING" id="402676.B6JX47"/>
<evidence type="ECO:0000313" key="3">
    <source>
        <dbReference type="EMBL" id="EEB05948.1"/>
    </source>
</evidence>
<evidence type="ECO:0000256" key="1">
    <source>
        <dbReference type="SAM" id="MobiDB-lite"/>
    </source>
</evidence>
<dbReference type="PANTHER" id="PTHR23250:SF1">
    <property type="entry name" value="TECTONIN BETA-PROPELLER REPEAT-CONTAINING PROTEIN 1"/>
    <property type="match status" value="1"/>
</dbReference>
<dbReference type="OMA" id="WEWAWQR"/>
<reference evidence="3 5" key="1">
    <citation type="journal article" date="2011" name="Science">
        <title>Comparative functional genomics of the fission yeasts.</title>
        <authorList>
            <person name="Rhind N."/>
            <person name="Chen Z."/>
            <person name="Yassour M."/>
            <person name="Thompson D.A."/>
            <person name="Haas B.J."/>
            <person name="Habib N."/>
            <person name="Wapinski I."/>
            <person name="Roy S."/>
            <person name="Lin M.F."/>
            <person name="Heiman D.I."/>
            <person name="Young S.K."/>
            <person name="Furuya K."/>
            <person name="Guo Y."/>
            <person name="Pidoux A."/>
            <person name="Chen H.M."/>
            <person name="Robbertse B."/>
            <person name="Goldberg J.M."/>
            <person name="Aoki K."/>
            <person name="Bayne E.H."/>
            <person name="Berlin A.M."/>
            <person name="Desjardins C.A."/>
            <person name="Dobbs E."/>
            <person name="Dukaj L."/>
            <person name="Fan L."/>
            <person name="FitzGerald M.G."/>
            <person name="French C."/>
            <person name="Gujja S."/>
            <person name="Hansen K."/>
            <person name="Keifenheim D."/>
            <person name="Levin J.Z."/>
            <person name="Mosher R.A."/>
            <person name="Mueller C.A."/>
            <person name="Pfiffner J."/>
            <person name="Priest M."/>
            <person name="Russ C."/>
            <person name="Smialowska A."/>
            <person name="Swoboda P."/>
            <person name="Sykes S.M."/>
            <person name="Vaughn M."/>
            <person name="Vengrova S."/>
            <person name="Yoder R."/>
            <person name="Zeng Q."/>
            <person name="Allshire R."/>
            <person name="Baulcombe D."/>
            <person name="Birren B.W."/>
            <person name="Brown W."/>
            <person name="Ekwall K."/>
            <person name="Kellis M."/>
            <person name="Leatherwood J."/>
            <person name="Levin H."/>
            <person name="Margalit H."/>
            <person name="Martienssen R."/>
            <person name="Nieduszynski C.A."/>
            <person name="Spatafora J.W."/>
            <person name="Friedman N."/>
            <person name="Dalgaard J.Z."/>
            <person name="Baumann P."/>
            <person name="Niki H."/>
            <person name="Regev A."/>
            <person name="Nusbaum C."/>
        </authorList>
    </citation>
    <scope>NUCLEOTIDE SEQUENCE [LARGE SCALE GENOMIC DNA]</scope>
    <source>
        <strain evidence="5">yFS275 / FY16936</strain>
    </source>
</reference>
<accession>B6JX47</accession>
<feature type="compositionally biased region" description="Low complexity" evidence="1">
    <location>
        <begin position="239"/>
        <end position="248"/>
    </location>
</feature>
<dbReference type="EMBL" id="KE651166">
    <property type="protein sequence ID" value="EEB05948.1"/>
    <property type="molecule type" value="Genomic_DNA"/>
</dbReference>